<evidence type="ECO:0000313" key="7">
    <source>
        <dbReference type="EMBL" id="SCX82947.1"/>
    </source>
</evidence>
<dbReference type="PROSITE" id="PS51257">
    <property type="entry name" value="PROKAR_LIPOPROTEIN"/>
    <property type="match status" value="1"/>
</dbReference>
<dbReference type="STRING" id="1120976.SAMN03080606_00331"/>
<dbReference type="Proteomes" id="UP000198636">
    <property type="component" value="Unassembled WGS sequence"/>
</dbReference>
<feature type="chain" id="PRO_5038792602" evidence="5">
    <location>
        <begin position="24"/>
        <end position="561"/>
    </location>
</feature>
<keyword evidence="8" id="KW-1185">Reference proteome</keyword>
<dbReference type="PANTHER" id="PTHR30290">
    <property type="entry name" value="PERIPLASMIC BINDING COMPONENT OF ABC TRANSPORTER"/>
    <property type="match status" value="1"/>
</dbReference>
<dbReference type="GO" id="GO:0015833">
    <property type="term" value="P:peptide transport"/>
    <property type="evidence" value="ECO:0007669"/>
    <property type="project" value="TreeGrafter"/>
</dbReference>
<organism evidence="7 8">
    <name type="scientific">Alkaliphilus peptidifermentans DSM 18978</name>
    <dbReference type="NCBI Taxonomy" id="1120976"/>
    <lineage>
        <taxon>Bacteria</taxon>
        <taxon>Bacillati</taxon>
        <taxon>Bacillota</taxon>
        <taxon>Clostridia</taxon>
        <taxon>Peptostreptococcales</taxon>
        <taxon>Natronincolaceae</taxon>
        <taxon>Alkaliphilus</taxon>
    </lineage>
</organism>
<accession>A0A1G5AYH1</accession>
<proteinExistence type="inferred from homology"/>
<reference evidence="7 8" key="1">
    <citation type="submission" date="2016-10" db="EMBL/GenBank/DDBJ databases">
        <authorList>
            <person name="de Groot N.N."/>
        </authorList>
    </citation>
    <scope>NUCLEOTIDE SEQUENCE [LARGE SCALE GENOMIC DNA]</scope>
    <source>
        <strain evidence="7 8">DSM 18978</strain>
    </source>
</reference>
<dbReference type="InterPro" id="IPR030678">
    <property type="entry name" value="Peptide/Ni-bd"/>
</dbReference>
<dbReference type="GO" id="GO:0030313">
    <property type="term" value="C:cell envelope"/>
    <property type="evidence" value="ECO:0007669"/>
    <property type="project" value="UniProtKB-SubCell"/>
</dbReference>
<evidence type="ECO:0000256" key="3">
    <source>
        <dbReference type="ARBA" id="ARBA00022448"/>
    </source>
</evidence>
<sequence length="561" mass="63289">MKGKMFLAILLSLLLAVVGLVGCSSEDVSNNVADEGLQESSGIDREQYLNLVLEAEPTTLDPSKGSDMYSNRVLNNVLEPLTRLEEDENQSNYLAAAGAESWEHNEDGTVWTFKIRPNKWSDGVPVRAQDYEYGIKRSVAQETASPYAYLLEPIKNASKVNSGELSIDELGVRSLDDETLEITLEAPTPYFLALTYQRVMMPQREDVVALHGDSYGTQIDKIVYNGPFVLGTWVHNSELILNKNHNYWDAETVSLDNVNLKIIQDENAVYNSLSNGSIDIAIANNPDWRQRFINNDKLNHFEVVRPSTFFMFFNTRDDVFQNVNIRKAFSIGLDREEMANVIFHGVNTPAYGWVAPSITIGDDEYRSLVPGPVKRIAEENDPKELLIKGLQELGRSTDPADLTIKVTLGSTDQWFRNYGEYIQQMYNRNLGVNVEIEQVEWPVFSQMASRGEVQIGYMGWGAEFNDPASLMSLMTSTSTAIETGWSDERYDELIALAASEMDPAKRLEYFREAEEILLYEASVLVPTVHPRINIFRYKYVNDIGVTPLGTSGYKYGYTQGR</sequence>
<keyword evidence="3" id="KW-0813">Transport</keyword>
<dbReference type="Gene3D" id="3.90.76.10">
    <property type="entry name" value="Dipeptide-binding Protein, Domain 1"/>
    <property type="match status" value="1"/>
</dbReference>
<comment type="similarity">
    <text evidence="2">Belongs to the bacterial solute-binding protein 5 family.</text>
</comment>
<feature type="signal peptide" evidence="5">
    <location>
        <begin position="1"/>
        <end position="23"/>
    </location>
</feature>
<evidence type="ECO:0000313" key="8">
    <source>
        <dbReference type="Proteomes" id="UP000198636"/>
    </source>
</evidence>
<evidence type="ECO:0000259" key="6">
    <source>
        <dbReference type="Pfam" id="PF00496"/>
    </source>
</evidence>
<keyword evidence="4 5" id="KW-0732">Signal</keyword>
<dbReference type="InterPro" id="IPR000914">
    <property type="entry name" value="SBP_5_dom"/>
</dbReference>
<name>A0A1G5AYH1_9FIRM</name>
<evidence type="ECO:0000256" key="5">
    <source>
        <dbReference type="SAM" id="SignalP"/>
    </source>
</evidence>
<dbReference type="SUPFAM" id="SSF53850">
    <property type="entry name" value="Periplasmic binding protein-like II"/>
    <property type="match status" value="1"/>
</dbReference>
<dbReference type="Gene3D" id="3.10.105.10">
    <property type="entry name" value="Dipeptide-binding Protein, Domain 3"/>
    <property type="match status" value="1"/>
</dbReference>
<dbReference type="InterPro" id="IPR039424">
    <property type="entry name" value="SBP_5"/>
</dbReference>
<dbReference type="GO" id="GO:1904680">
    <property type="term" value="F:peptide transmembrane transporter activity"/>
    <property type="evidence" value="ECO:0007669"/>
    <property type="project" value="TreeGrafter"/>
</dbReference>
<feature type="domain" description="Solute-binding protein family 5" evidence="6">
    <location>
        <begin position="99"/>
        <end position="478"/>
    </location>
</feature>
<dbReference type="GO" id="GO:0043190">
    <property type="term" value="C:ATP-binding cassette (ABC) transporter complex"/>
    <property type="evidence" value="ECO:0007669"/>
    <property type="project" value="InterPro"/>
</dbReference>
<evidence type="ECO:0000256" key="4">
    <source>
        <dbReference type="ARBA" id="ARBA00022729"/>
    </source>
</evidence>
<protein>
    <submittedName>
        <fullName evidence="7">Oligopeptide transport system substrate-binding protein</fullName>
    </submittedName>
</protein>
<dbReference type="AlphaFoldDB" id="A0A1G5AYH1"/>
<evidence type="ECO:0000256" key="1">
    <source>
        <dbReference type="ARBA" id="ARBA00004196"/>
    </source>
</evidence>
<dbReference type="Pfam" id="PF00496">
    <property type="entry name" value="SBP_bac_5"/>
    <property type="match status" value="1"/>
</dbReference>
<gene>
    <name evidence="7" type="ORF">SAMN03080606_00331</name>
</gene>
<dbReference type="OrthoDB" id="9801912at2"/>
<dbReference type="PIRSF" id="PIRSF002741">
    <property type="entry name" value="MppA"/>
    <property type="match status" value="1"/>
</dbReference>
<evidence type="ECO:0000256" key="2">
    <source>
        <dbReference type="ARBA" id="ARBA00005695"/>
    </source>
</evidence>
<dbReference type="CDD" id="cd08504">
    <property type="entry name" value="PBP2_OppA"/>
    <property type="match status" value="1"/>
</dbReference>
<dbReference type="GO" id="GO:0042597">
    <property type="term" value="C:periplasmic space"/>
    <property type="evidence" value="ECO:0007669"/>
    <property type="project" value="UniProtKB-ARBA"/>
</dbReference>
<dbReference type="PANTHER" id="PTHR30290:SF10">
    <property type="entry name" value="PERIPLASMIC OLIGOPEPTIDE-BINDING PROTEIN-RELATED"/>
    <property type="match status" value="1"/>
</dbReference>
<dbReference type="Gene3D" id="3.40.190.10">
    <property type="entry name" value="Periplasmic binding protein-like II"/>
    <property type="match status" value="1"/>
</dbReference>
<dbReference type="RefSeq" id="WP_091539202.1">
    <property type="nucleotide sequence ID" value="NZ_FMUS01000001.1"/>
</dbReference>
<dbReference type="EMBL" id="FMUS01000001">
    <property type="protein sequence ID" value="SCX82947.1"/>
    <property type="molecule type" value="Genomic_DNA"/>
</dbReference>
<dbReference type="FunFam" id="3.90.76.10:FF:000001">
    <property type="entry name" value="Oligopeptide ABC transporter substrate-binding protein"/>
    <property type="match status" value="1"/>
</dbReference>
<comment type="subcellular location">
    <subcellularLocation>
        <location evidence="1">Cell envelope</location>
    </subcellularLocation>
</comment>